<reference evidence="3 4" key="1">
    <citation type="submission" date="2015-08" db="EMBL/GenBank/DDBJ databases">
        <title>Next Generation Sequencing and Analysis of the Genome of Puccinia sorghi L Schw, the Causal Agent of Maize Common Rust.</title>
        <authorList>
            <person name="Rochi L."/>
            <person name="Burguener G."/>
            <person name="Darino M."/>
            <person name="Turjanski A."/>
            <person name="Kreff E."/>
            <person name="Dieguez M.J."/>
            <person name="Sacco F."/>
        </authorList>
    </citation>
    <scope>NUCLEOTIDE SEQUENCE [LARGE SCALE GENOMIC DNA]</scope>
    <source>
        <strain evidence="3 4">RO10H11247</strain>
    </source>
</reference>
<dbReference type="SUPFAM" id="SSF48371">
    <property type="entry name" value="ARM repeat"/>
    <property type="match status" value="1"/>
</dbReference>
<dbReference type="Gene3D" id="1.25.10.10">
    <property type="entry name" value="Leucine-rich Repeat Variant"/>
    <property type="match status" value="1"/>
</dbReference>
<evidence type="ECO:0000313" key="4">
    <source>
        <dbReference type="Proteomes" id="UP000037035"/>
    </source>
</evidence>
<organism evidence="3 4">
    <name type="scientific">Puccinia sorghi</name>
    <dbReference type="NCBI Taxonomy" id="27349"/>
    <lineage>
        <taxon>Eukaryota</taxon>
        <taxon>Fungi</taxon>
        <taxon>Dikarya</taxon>
        <taxon>Basidiomycota</taxon>
        <taxon>Pucciniomycotina</taxon>
        <taxon>Pucciniomycetes</taxon>
        <taxon>Pucciniales</taxon>
        <taxon>Pucciniaceae</taxon>
        <taxon>Puccinia</taxon>
    </lineage>
</organism>
<keyword evidence="4" id="KW-1185">Reference proteome</keyword>
<dbReference type="InterPro" id="IPR013598">
    <property type="entry name" value="Exportin-1/Importin-b-like"/>
</dbReference>
<dbReference type="Proteomes" id="UP000037035">
    <property type="component" value="Unassembled WGS sequence"/>
</dbReference>
<dbReference type="STRING" id="27349.A0A0L6VEM2"/>
<dbReference type="GO" id="GO:0031267">
    <property type="term" value="F:small GTPase binding"/>
    <property type="evidence" value="ECO:0007669"/>
    <property type="project" value="InterPro"/>
</dbReference>
<accession>A0A0L6VEM2</accession>
<dbReference type="Pfam" id="PF03810">
    <property type="entry name" value="IBN_N"/>
    <property type="match status" value="1"/>
</dbReference>
<feature type="transmembrane region" description="Helical" evidence="1">
    <location>
        <begin position="197"/>
        <end position="216"/>
    </location>
</feature>
<dbReference type="Pfam" id="PF08389">
    <property type="entry name" value="Xpo1"/>
    <property type="match status" value="1"/>
</dbReference>
<evidence type="ECO:0000259" key="2">
    <source>
        <dbReference type="PROSITE" id="PS50166"/>
    </source>
</evidence>
<dbReference type="VEuPathDB" id="FungiDB:VP01_177g10"/>
<dbReference type="OrthoDB" id="435593at2759"/>
<name>A0A0L6VEM2_9BASI</name>
<dbReference type="InterPro" id="IPR051345">
    <property type="entry name" value="Importin_beta-like_NTR"/>
</dbReference>
<comment type="caution">
    <text evidence="3">The sequence shown here is derived from an EMBL/GenBank/DDBJ whole genome shotgun (WGS) entry which is preliminary data.</text>
</comment>
<protein>
    <recommendedName>
        <fullName evidence="2">Importin N-terminal domain-containing protein</fullName>
    </recommendedName>
</protein>
<keyword evidence="1" id="KW-0812">Transmembrane</keyword>
<dbReference type="EMBL" id="LAVV01006592">
    <property type="protein sequence ID" value="KNZ59231.1"/>
    <property type="molecule type" value="Genomic_DNA"/>
</dbReference>
<dbReference type="PROSITE" id="PS50166">
    <property type="entry name" value="IMPORTIN_B_NT"/>
    <property type="match status" value="1"/>
</dbReference>
<feature type="domain" description="Importin N-terminal" evidence="2">
    <location>
        <begin position="27"/>
        <end position="94"/>
    </location>
</feature>
<gene>
    <name evidence="3" type="ORF">VP01_177g10</name>
</gene>
<dbReference type="GO" id="GO:0005737">
    <property type="term" value="C:cytoplasm"/>
    <property type="evidence" value="ECO:0007669"/>
    <property type="project" value="TreeGrafter"/>
</dbReference>
<dbReference type="SMART" id="SM00913">
    <property type="entry name" value="IBN_N"/>
    <property type="match status" value="1"/>
</dbReference>
<dbReference type="PANTHER" id="PTHR12363">
    <property type="entry name" value="TRANSPORTIN 3 AND IMPORTIN 13"/>
    <property type="match status" value="1"/>
</dbReference>
<dbReference type="GO" id="GO:0006606">
    <property type="term" value="P:protein import into nucleus"/>
    <property type="evidence" value="ECO:0007669"/>
    <property type="project" value="TreeGrafter"/>
</dbReference>
<dbReference type="InterPro" id="IPR011989">
    <property type="entry name" value="ARM-like"/>
</dbReference>
<evidence type="ECO:0000313" key="3">
    <source>
        <dbReference type="EMBL" id="KNZ59231.1"/>
    </source>
</evidence>
<dbReference type="PANTHER" id="PTHR12363:SF53">
    <property type="entry name" value="MRNA TRANSPORT REGULATOR MTR10"/>
    <property type="match status" value="1"/>
</dbReference>
<dbReference type="InterPro" id="IPR016024">
    <property type="entry name" value="ARM-type_fold"/>
</dbReference>
<evidence type="ECO:0000256" key="1">
    <source>
        <dbReference type="SAM" id="Phobius"/>
    </source>
</evidence>
<dbReference type="InterPro" id="IPR058537">
    <property type="entry name" value="TPR_TNPO3_IPO13_4th"/>
</dbReference>
<dbReference type="Pfam" id="PF24139">
    <property type="entry name" value="TPR_TNPO3_IPO13_4th"/>
    <property type="match status" value="1"/>
</dbReference>
<keyword evidence="1" id="KW-0472">Membrane</keyword>
<keyword evidence="1" id="KW-1133">Transmembrane helix</keyword>
<dbReference type="Pfam" id="PF24138">
    <property type="entry name" value="TPR_TNPO3_IPO13_2nd"/>
    <property type="match status" value="1"/>
</dbReference>
<dbReference type="InterPro" id="IPR001494">
    <property type="entry name" value="Importin-beta_N"/>
</dbReference>
<dbReference type="AlphaFoldDB" id="A0A0L6VEM2"/>
<proteinExistence type="predicted"/>
<sequence length="954" mass="107455">MAELINQLTQHLSALYTNPDATIKSNANQWLQSFQKTEQAWITSDLILKSQEAPIECKLFAAQTFRAKITFDLDQLPEPDRLQLRDSLLAALTQDSIISSKIILVQLCLSLADLALQLPQWPTVIADLVEKFGKEPQTVPILLEFLTVFPQEIIGNSKIKITHLDTLDYHPSTDQLFHSSRINGVTLKSLSLSQIPCPFLILLLLLLLLLLLTPFLECTSSWLRAGEIQTSSAGSQFILRCAFSALEDDSLFETAVDFIVDLIHETQEIDESMPIIQLILSFLIALQPKLTQDRDDPDKMRGYCRIFVEAGEWYTPLILRHPETFLPIVIAIRSCCDYDDLEVVGITLNFWYRLSKGLRRKREDDNAKPLLDIYSSLVEAIIRHLHYPDDPSTQVGQEADDFRRFRHDIGDTLKDCCYVLGTSVCLKRSYDIIVQALSNNSNVKWQDIEAPLFSMRTMGAEVDPQDEGILPMIMDIIPRLPAHPKIRYATILVLCRYTEWTNLHPDGIPFQLQYISSGFEDTTQEHLVTYLPQLHTFYQNMSLTLSQDDMNEVSAAIAHIIAGLPAPQGAATLSTFCMPLVEGLHNVAIRKQAPTKQVQQNVSGLPFTFSCYLLERLDTFLSIINKLEGDLPAECLKAMGEIWTVVSEILEQFGSSIKLSERVCALIRRGLNFYGEACLPLVGSVLEKVTAGFEASGCSSYLWITSKILSAFPELSDPNYLAAIKLAFERQSNRVFPLANEANASSISDVIEDYIRLLSSLMDTQDSILLSSSCFHQSFPIVLTCLEFFDPEPVYTSLDYIRQILGHSSLEMQSGRTNESDGKKPGSSGKSSCAEYTLFAQSISQLVTQNGYLLCEVLLRRTLSDFPEDALATVIILFRLLTDFFPIQLATWVPTIMGRLPPKVVSIPDKEKFLLAFKLALQETRSELVKQAILDLVKSCRRERARERFSEGER</sequence>
<dbReference type="InterPro" id="IPR057941">
    <property type="entry name" value="TPR_TNPO3_IPO13_2nd"/>
</dbReference>